<evidence type="ECO:0000313" key="2">
    <source>
        <dbReference type="EMBL" id="CAM77882.1"/>
    </source>
</evidence>
<gene>
    <name evidence="2" type="ORF">MGR_3950</name>
</gene>
<organism evidence="2">
    <name type="scientific">Magnetospirillum gryphiswaldense</name>
    <dbReference type="NCBI Taxonomy" id="55518"/>
    <lineage>
        <taxon>Bacteria</taxon>
        <taxon>Pseudomonadati</taxon>
        <taxon>Pseudomonadota</taxon>
        <taxon>Alphaproteobacteria</taxon>
        <taxon>Rhodospirillales</taxon>
        <taxon>Rhodospirillaceae</taxon>
        <taxon>Magnetospirillum</taxon>
    </lineage>
</organism>
<dbReference type="AlphaFoldDB" id="A4U4S5"/>
<sequence>MRPGTSPRLRLTRPAGKRERLIAAFLLGLALFSPPLLNVASRDYLVAGIPFLVLWLFGGWLALIVIMALVVERSGDGD</sequence>
<feature type="transmembrane region" description="Helical" evidence="1">
    <location>
        <begin position="49"/>
        <end position="71"/>
    </location>
</feature>
<evidence type="ECO:0000256" key="1">
    <source>
        <dbReference type="SAM" id="Phobius"/>
    </source>
</evidence>
<keyword evidence="1" id="KW-0472">Membrane</keyword>
<proteinExistence type="predicted"/>
<name>A4U4S5_9PROT</name>
<dbReference type="EMBL" id="CU459003">
    <property type="protein sequence ID" value="CAM77882.1"/>
    <property type="molecule type" value="Genomic_DNA"/>
</dbReference>
<keyword evidence="1" id="KW-0812">Transmembrane</keyword>
<reference evidence="2" key="1">
    <citation type="journal article" date="2007" name="J. Bacteriol.">
        <title>Comparative genome analysis of four magnetotactic bacteria reveals a complex set of group-specific genes implicated in magnetosome biomineralization and function.</title>
        <authorList>
            <person name="Richter M."/>
            <person name="Kube M."/>
            <person name="Bazylinski D.A."/>
            <person name="Lombardot T."/>
            <person name="Gloeckner F.O."/>
            <person name="Reinhardt R."/>
            <person name="Schueler D."/>
        </authorList>
    </citation>
    <scope>NUCLEOTIDE SEQUENCE</scope>
    <source>
        <strain evidence="2">MSR-1</strain>
    </source>
</reference>
<dbReference type="RefSeq" id="WP_106001251.1">
    <property type="nucleotide sequence ID" value="NZ_CP027527.1"/>
</dbReference>
<accession>A4U4S5</accession>
<evidence type="ECO:0008006" key="3">
    <source>
        <dbReference type="Google" id="ProtNLM"/>
    </source>
</evidence>
<keyword evidence="1" id="KW-1133">Transmembrane helix</keyword>
<protein>
    <recommendedName>
        <fullName evidence="3">DUF3311 domain-containing protein</fullName>
    </recommendedName>
</protein>